<dbReference type="GO" id="GO:0006281">
    <property type="term" value="P:DNA repair"/>
    <property type="evidence" value="ECO:0007669"/>
    <property type="project" value="UniProtKB-KW"/>
</dbReference>
<dbReference type="AlphaFoldDB" id="A0A291R1J6"/>
<dbReference type="GO" id="GO:0043565">
    <property type="term" value="F:sequence-specific DNA binding"/>
    <property type="evidence" value="ECO:0007669"/>
    <property type="project" value="InterPro"/>
</dbReference>
<evidence type="ECO:0000256" key="8">
    <source>
        <dbReference type="ARBA" id="ARBA00023163"/>
    </source>
</evidence>
<dbReference type="InterPro" id="IPR014048">
    <property type="entry name" value="MethylDNA_cys_MeTrfase_DNA-bd"/>
</dbReference>
<dbReference type="Gene3D" id="1.10.10.60">
    <property type="entry name" value="Homeodomain-like"/>
    <property type="match status" value="1"/>
</dbReference>
<dbReference type="EMBL" id="CP023777">
    <property type="protein sequence ID" value="ATL50001.1"/>
    <property type="molecule type" value="Genomic_DNA"/>
</dbReference>
<dbReference type="OrthoDB" id="9802228at2"/>
<dbReference type="SUPFAM" id="SSF46689">
    <property type="entry name" value="Homeodomain-like"/>
    <property type="match status" value="1"/>
</dbReference>
<sequence>MKEMQYHYDKMSAAIAYIVENFKSQPGLEEVAAHVNMSDFHFQRLFTEWAGVSPKKFLQFITTQYLKSKIRDVQNLPEAAELAGLSTQSRVYDHFVTLEAMTPAEYKLGGKGLSILYGVHETPFGQCFIAITKRGVCSMAFLGELDETGALEEAKNNWPAADFQEDKIATANIIHQIFHGNRANKIHLLVKGTNFQVKVWEALLRIPGGSLATYSQIAQEIGRPGAERAVGNAVGNNPVAFLIPCHRVIRKEGGLGGYHWGLTRKYALLGCELSRSTLMTETA</sequence>
<evidence type="ECO:0000256" key="4">
    <source>
        <dbReference type="ARBA" id="ARBA00022603"/>
    </source>
</evidence>
<keyword evidence="5 12" id="KW-0808">Transferase</keyword>
<dbReference type="GO" id="GO:0032259">
    <property type="term" value="P:methylation"/>
    <property type="evidence" value="ECO:0007669"/>
    <property type="project" value="UniProtKB-KW"/>
</dbReference>
<dbReference type="Gene3D" id="1.10.10.10">
    <property type="entry name" value="Winged helix-like DNA-binding domain superfamily/Winged helix DNA-binding domain"/>
    <property type="match status" value="1"/>
</dbReference>
<dbReference type="Gene3D" id="3.30.160.70">
    <property type="entry name" value="Methylated DNA-protein cysteine methyltransferase domain"/>
    <property type="match status" value="1"/>
</dbReference>
<dbReference type="InterPro" id="IPR018060">
    <property type="entry name" value="HTH_AraC"/>
</dbReference>
<evidence type="ECO:0000256" key="9">
    <source>
        <dbReference type="ARBA" id="ARBA00023204"/>
    </source>
</evidence>
<name>A0A291R1J6_9BACT</name>
<proteinExistence type="inferred from homology"/>
<comment type="similarity">
    <text evidence="2">Belongs to the MGMT family.</text>
</comment>
<reference evidence="12 13" key="1">
    <citation type="submission" date="2017-10" db="EMBL/GenBank/DDBJ databases">
        <title>Paenichitinophaga pekingensis gen. nov., sp. nov., isolated from activated sludge.</title>
        <authorList>
            <person name="Jin D."/>
            <person name="Kong X."/>
            <person name="Deng Y."/>
            <person name="Bai Z."/>
        </authorList>
    </citation>
    <scope>NUCLEOTIDE SEQUENCE [LARGE SCALE GENOMIC DNA]</scope>
    <source>
        <strain evidence="12 13">13</strain>
    </source>
</reference>
<dbReference type="InterPro" id="IPR009057">
    <property type="entry name" value="Homeodomain-like_sf"/>
</dbReference>
<dbReference type="GO" id="GO:0003700">
    <property type="term" value="F:DNA-binding transcription factor activity"/>
    <property type="evidence" value="ECO:0007669"/>
    <property type="project" value="InterPro"/>
</dbReference>
<evidence type="ECO:0000259" key="11">
    <source>
        <dbReference type="PROSITE" id="PS01124"/>
    </source>
</evidence>
<keyword evidence="13" id="KW-1185">Reference proteome</keyword>
<dbReference type="InterPro" id="IPR001497">
    <property type="entry name" value="MethylDNA_cys_MeTrfase_AS"/>
</dbReference>
<accession>A0A291R1J6</accession>
<dbReference type="PANTHER" id="PTHR10815">
    <property type="entry name" value="METHYLATED-DNA--PROTEIN-CYSTEINE METHYLTRANSFERASE"/>
    <property type="match status" value="1"/>
</dbReference>
<dbReference type="PROSITE" id="PS00374">
    <property type="entry name" value="MGMT"/>
    <property type="match status" value="1"/>
</dbReference>
<evidence type="ECO:0000256" key="5">
    <source>
        <dbReference type="ARBA" id="ARBA00022679"/>
    </source>
</evidence>
<dbReference type="SUPFAM" id="SSF46767">
    <property type="entry name" value="Methylated DNA-protein cysteine methyltransferase, C-terminal domain"/>
    <property type="match status" value="1"/>
</dbReference>
<dbReference type="NCBIfam" id="TIGR00589">
    <property type="entry name" value="ogt"/>
    <property type="match status" value="1"/>
</dbReference>
<dbReference type="GO" id="GO:0003908">
    <property type="term" value="F:methylated-DNA-[protein]-cysteine S-methyltransferase activity"/>
    <property type="evidence" value="ECO:0007669"/>
    <property type="project" value="UniProtKB-EC"/>
</dbReference>
<evidence type="ECO:0000256" key="2">
    <source>
        <dbReference type="ARBA" id="ARBA00008711"/>
    </source>
</evidence>
<keyword evidence="6" id="KW-0227">DNA damage</keyword>
<dbReference type="FunFam" id="1.10.10.10:FF:000214">
    <property type="entry name" value="Methylated-DNA--protein-cysteine methyltransferase"/>
    <property type="match status" value="1"/>
</dbReference>
<dbReference type="Pfam" id="PF12833">
    <property type="entry name" value="HTH_18"/>
    <property type="match status" value="1"/>
</dbReference>
<dbReference type="PROSITE" id="PS01124">
    <property type="entry name" value="HTH_ARAC_FAMILY_2"/>
    <property type="match status" value="1"/>
</dbReference>
<evidence type="ECO:0000313" key="13">
    <source>
        <dbReference type="Proteomes" id="UP000220133"/>
    </source>
</evidence>
<evidence type="ECO:0000256" key="7">
    <source>
        <dbReference type="ARBA" id="ARBA00023015"/>
    </source>
</evidence>
<evidence type="ECO:0000313" key="12">
    <source>
        <dbReference type="EMBL" id="ATL50001.1"/>
    </source>
</evidence>
<dbReference type="EC" id="2.1.1.63" evidence="3"/>
<keyword evidence="7" id="KW-0805">Transcription regulation</keyword>
<dbReference type="InterPro" id="IPR036631">
    <property type="entry name" value="MGMT_N_sf"/>
</dbReference>
<dbReference type="PANTHER" id="PTHR10815:SF13">
    <property type="entry name" value="METHYLATED-DNA--PROTEIN-CYSTEINE METHYLTRANSFERASE"/>
    <property type="match status" value="1"/>
</dbReference>
<dbReference type="InterPro" id="IPR036388">
    <property type="entry name" value="WH-like_DNA-bd_sf"/>
</dbReference>
<protein>
    <recommendedName>
        <fullName evidence="3">methylated-DNA--[protein]-cysteine S-methyltransferase</fullName>
        <ecNumber evidence="3">2.1.1.63</ecNumber>
    </recommendedName>
</protein>
<organism evidence="12 13">
    <name type="scientific">Chitinophaga caeni</name>
    <dbReference type="NCBI Taxonomy" id="2029983"/>
    <lineage>
        <taxon>Bacteria</taxon>
        <taxon>Pseudomonadati</taxon>
        <taxon>Bacteroidota</taxon>
        <taxon>Chitinophagia</taxon>
        <taxon>Chitinophagales</taxon>
        <taxon>Chitinophagaceae</taxon>
        <taxon>Chitinophaga</taxon>
    </lineage>
</organism>
<evidence type="ECO:0000256" key="1">
    <source>
        <dbReference type="ARBA" id="ARBA00001286"/>
    </source>
</evidence>
<keyword evidence="9" id="KW-0234">DNA repair</keyword>
<dbReference type="SUPFAM" id="SSF53155">
    <property type="entry name" value="Methylated DNA-protein cysteine methyltransferase domain"/>
    <property type="match status" value="1"/>
</dbReference>
<evidence type="ECO:0000256" key="10">
    <source>
        <dbReference type="ARBA" id="ARBA00049348"/>
    </source>
</evidence>
<dbReference type="CDD" id="cd06445">
    <property type="entry name" value="ATase"/>
    <property type="match status" value="1"/>
</dbReference>
<evidence type="ECO:0000256" key="3">
    <source>
        <dbReference type="ARBA" id="ARBA00011918"/>
    </source>
</evidence>
<keyword evidence="4 12" id="KW-0489">Methyltransferase</keyword>
<keyword evidence="8" id="KW-0804">Transcription</keyword>
<comment type="catalytic activity">
    <reaction evidence="1">
        <text>a 4-O-methyl-thymidine in DNA + L-cysteinyl-[protein] = a thymidine in DNA + S-methyl-L-cysteinyl-[protein]</text>
        <dbReference type="Rhea" id="RHEA:53428"/>
        <dbReference type="Rhea" id="RHEA-COMP:10131"/>
        <dbReference type="Rhea" id="RHEA-COMP:10132"/>
        <dbReference type="Rhea" id="RHEA-COMP:13555"/>
        <dbReference type="Rhea" id="RHEA-COMP:13556"/>
        <dbReference type="ChEBI" id="CHEBI:29950"/>
        <dbReference type="ChEBI" id="CHEBI:82612"/>
        <dbReference type="ChEBI" id="CHEBI:137386"/>
        <dbReference type="ChEBI" id="CHEBI:137387"/>
        <dbReference type="EC" id="2.1.1.63"/>
    </reaction>
</comment>
<evidence type="ECO:0000256" key="6">
    <source>
        <dbReference type="ARBA" id="ARBA00022763"/>
    </source>
</evidence>
<feature type="domain" description="HTH araC/xylS-type" evidence="11">
    <location>
        <begin position="12"/>
        <end position="109"/>
    </location>
</feature>
<dbReference type="Proteomes" id="UP000220133">
    <property type="component" value="Chromosome"/>
</dbReference>
<dbReference type="Pfam" id="PF01035">
    <property type="entry name" value="DNA_binding_1"/>
    <property type="match status" value="1"/>
</dbReference>
<comment type="catalytic activity">
    <reaction evidence="10">
        <text>a 6-O-methyl-2'-deoxyguanosine in DNA + L-cysteinyl-[protein] = S-methyl-L-cysteinyl-[protein] + a 2'-deoxyguanosine in DNA</text>
        <dbReference type="Rhea" id="RHEA:24000"/>
        <dbReference type="Rhea" id="RHEA-COMP:10131"/>
        <dbReference type="Rhea" id="RHEA-COMP:10132"/>
        <dbReference type="Rhea" id="RHEA-COMP:11367"/>
        <dbReference type="Rhea" id="RHEA-COMP:11368"/>
        <dbReference type="ChEBI" id="CHEBI:29950"/>
        <dbReference type="ChEBI" id="CHEBI:82612"/>
        <dbReference type="ChEBI" id="CHEBI:85445"/>
        <dbReference type="ChEBI" id="CHEBI:85448"/>
        <dbReference type="EC" id="2.1.1.63"/>
    </reaction>
</comment>
<dbReference type="InterPro" id="IPR036217">
    <property type="entry name" value="MethylDNA_cys_MeTrfase_DNAb"/>
</dbReference>
<dbReference type="SMART" id="SM00342">
    <property type="entry name" value="HTH_ARAC"/>
    <property type="match status" value="1"/>
</dbReference>
<dbReference type="KEGG" id="cbae:COR50_22040"/>
<gene>
    <name evidence="12" type="ORF">COR50_22040</name>
</gene>